<accession>A0A0P9EPK9</accession>
<dbReference type="PANTHER" id="PTHR30244">
    <property type="entry name" value="TRANSAMINASE"/>
    <property type="match status" value="1"/>
</dbReference>
<evidence type="ECO:0000313" key="6">
    <source>
        <dbReference type="EMBL" id="SCY60317.1"/>
    </source>
</evidence>
<name>A0A0P9EPK9_9GAMM</name>
<evidence type="ECO:0000256" key="2">
    <source>
        <dbReference type="ARBA" id="ARBA00037999"/>
    </source>
</evidence>
<dbReference type="GO" id="GO:0000271">
    <property type="term" value="P:polysaccharide biosynthetic process"/>
    <property type="evidence" value="ECO:0007669"/>
    <property type="project" value="TreeGrafter"/>
</dbReference>
<dbReference type="OrthoDB" id="9804264at2"/>
<dbReference type="PATRIC" id="fig|381306.5.peg.2699"/>
<feature type="active site" description="Proton acceptor" evidence="3">
    <location>
        <position position="181"/>
    </location>
</feature>
<protein>
    <submittedName>
        <fullName evidence="6">dTDP-4-amino-4,6-dideoxygalactose transaminase</fullName>
    </submittedName>
</protein>
<dbReference type="Pfam" id="PF01041">
    <property type="entry name" value="DegT_DnrJ_EryC1"/>
    <property type="match status" value="1"/>
</dbReference>
<dbReference type="AlphaFoldDB" id="A0A0P9EPK9"/>
<dbReference type="InterPro" id="IPR015424">
    <property type="entry name" value="PyrdxlP-dep_Trfase"/>
</dbReference>
<dbReference type="InterPro" id="IPR000653">
    <property type="entry name" value="DegT/StrS_aminotransferase"/>
</dbReference>
<organism evidence="6 7">
    <name type="scientific">Thiohalorhabdus denitrificans</name>
    <dbReference type="NCBI Taxonomy" id="381306"/>
    <lineage>
        <taxon>Bacteria</taxon>
        <taxon>Pseudomonadati</taxon>
        <taxon>Pseudomonadota</taxon>
        <taxon>Gammaproteobacteria</taxon>
        <taxon>Thiohalorhabdales</taxon>
        <taxon>Thiohalorhabdaceae</taxon>
        <taxon>Thiohalorhabdus</taxon>
    </lineage>
</organism>
<dbReference type="STRING" id="381306.AN478_06390"/>
<dbReference type="EMBL" id="FMUN01000008">
    <property type="protein sequence ID" value="SCY60317.1"/>
    <property type="molecule type" value="Genomic_DNA"/>
</dbReference>
<dbReference type="InterPro" id="IPR015421">
    <property type="entry name" value="PyrdxlP-dep_Trfase_major"/>
</dbReference>
<dbReference type="RefSeq" id="WP_074471457.1">
    <property type="nucleotide sequence ID" value="NZ_FMUN01000008.1"/>
</dbReference>
<dbReference type="Proteomes" id="UP000183104">
    <property type="component" value="Unassembled WGS sequence"/>
</dbReference>
<evidence type="ECO:0000313" key="7">
    <source>
        <dbReference type="Proteomes" id="UP000183104"/>
    </source>
</evidence>
<keyword evidence="7" id="KW-1185">Reference proteome</keyword>
<evidence type="ECO:0000256" key="4">
    <source>
        <dbReference type="PIRSR" id="PIRSR000390-2"/>
    </source>
</evidence>
<dbReference type="Gene3D" id="3.40.640.10">
    <property type="entry name" value="Type I PLP-dependent aspartate aminotransferase-like (Major domain)"/>
    <property type="match status" value="1"/>
</dbReference>
<sequence length="363" mass="39555">MITVGTPYLPDRSRLWSYLERIYETGQVSNDGPLVRELEERLKDFLGIDHLLLVANGTLALSVAVKALGIAGEAVTTPFTFVATSAALSNQRVRPRYADIDPATLNLDAEGAEQAVTANTTALVPVHVYGNPCDVRALGELARRKGLATVYDAAHALGVDHEGASLLRWGDAVTLSFHATKLFHTGEGGGIVFRGEEAEQRARSLINFGIERGSGAIRHPGGNAKMSELQAAMGLAVLEDLPDILVRRREIQQDYETKLKGWVDFPRWSPDATRNGAYAPILLEDQGARDRLWSALARADIHCRPYFYPALSTTSPFGTEQRFPNAEATAARVLCLPVYPGLGEGTIRHICETIKKELSPWAG</sequence>
<feature type="modified residue" description="N6-(pyridoxal phosphate)lysine" evidence="4">
    <location>
        <position position="181"/>
    </location>
</feature>
<dbReference type="CDD" id="cd00616">
    <property type="entry name" value="AHBA_syn"/>
    <property type="match status" value="1"/>
</dbReference>
<keyword evidence="1 4" id="KW-0663">Pyridoxal phosphate</keyword>
<dbReference type="GO" id="GO:0030170">
    <property type="term" value="F:pyridoxal phosphate binding"/>
    <property type="evidence" value="ECO:0007669"/>
    <property type="project" value="TreeGrafter"/>
</dbReference>
<dbReference type="PANTHER" id="PTHR30244:SF9">
    <property type="entry name" value="PROTEIN RV3402C"/>
    <property type="match status" value="1"/>
</dbReference>
<evidence type="ECO:0000256" key="1">
    <source>
        <dbReference type="ARBA" id="ARBA00022898"/>
    </source>
</evidence>
<dbReference type="SUPFAM" id="SSF53383">
    <property type="entry name" value="PLP-dependent transferases"/>
    <property type="match status" value="1"/>
</dbReference>
<reference evidence="7" key="1">
    <citation type="submission" date="2016-10" db="EMBL/GenBank/DDBJ databases">
        <authorList>
            <person name="Varghese N."/>
        </authorList>
    </citation>
    <scope>NUCLEOTIDE SEQUENCE [LARGE SCALE GENOMIC DNA]</scope>
    <source>
        <strain evidence="7">HL 19</strain>
    </source>
</reference>
<evidence type="ECO:0000256" key="5">
    <source>
        <dbReference type="RuleBase" id="RU004508"/>
    </source>
</evidence>
<proteinExistence type="inferred from homology"/>
<comment type="similarity">
    <text evidence="2 5">Belongs to the DegT/DnrJ/EryC1 family.</text>
</comment>
<gene>
    <name evidence="6" type="ORF">SAMN05661077_2641</name>
</gene>
<dbReference type="GO" id="GO:0008483">
    <property type="term" value="F:transaminase activity"/>
    <property type="evidence" value="ECO:0007669"/>
    <property type="project" value="TreeGrafter"/>
</dbReference>
<evidence type="ECO:0000256" key="3">
    <source>
        <dbReference type="PIRSR" id="PIRSR000390-1"/>
    </source>
</evidence>
<dbReference type="PIRSF" id="PIRSF000390">
    <property type="entry name" value="PLP_StrS"/>
    <property type="match status" value="1"/>
</dbReference>